<feature type="domain" description="Transmembrane protein TMEM132 sixth" evidence="2">
    <location>
        <begin position="86"/>
        <end position="199"/>
    </location>
</feature>
<evidence type="ECO:0000313" key="3">
    <source>
        <dbReference type="EMBL" id="ESO96299.1"/>
    </source>
</evidence>
<gene>
    <name evidence="3" type="ORF">LOTGIDRAFT_96144</name>
</gene>
<accession>V4C415</accession>
<dbReference type="STRING" id="225164.V4C415"/>
<dbReference type="GeneID" id="20253084"/>
<dbReference type="PANTHER" id="PTHR13388">
    <property type="entry name" value="DETONATOR, ISOFORM E"/>
    <property type="match status" value="1"/>
</dbReference>
<dbReference type="RefSeq" id="XP_009053015.1">
    <property type="nucleotide sequence ID" value="XM_009054767.1"/>
</dbReference>
<dbReference type="InterPro" id="IPR055424">
    <property type="entry name" value="Ig_TMEM132_6th"/>
</dbReference>
<dbReference type="OrthoDB" id="10026202at2759"/>
<protein>
    <submittedName>
        <fullName evidence="3">Uncharacterized protein</fullName>
    </submittedName>
</protein>
<evidence type="ECO:0000259" key="2">
    <source>
        <dbReference type="Pfam" id="PF23487"/>
    </source>
</evidence>
<dbReference type="AlphaFoldDB" id="V4C415"/>
<proteinExistence type="predicted"/>
<dbReference type="HOGENOM" id="CLU_1375267_0_0_1"/>
<reference evidence="3 4" key="1">
    <citation type="journal article" date="2013" name="Nature">
        <title>Insights into bilaterian evolution from three spiralian genomes.</title>
        <authorList>
            <person name="Simakov O."/>
            <person name="Marletaz F."/>
            <person name="Cho S.J."/>
            <person name="Edsinger-Gonzales E."/>
            <person name="Havlak P."/>
            <person name="Hellsten U."/>
            <person name="Kuo D.H."/>
            <person name="Larsson T."/>
            <person name="Lv J."/>
            <person name="Arendt D."/>
            <person name="Savage R."/>
            <person name="Osoegawa K."/>
            <person name="de Jong P."/>
            <person name="Grimwood J."/>
            <person name="Chapman J.A."/>
            <person name="Shapiro H."/>
            <person name="Aerts A."/>
            <person name="Otillar R.P."/>
            <person name="Terry A.Y."/>
            <person name="Boore J.L."/>
            <person name="Grigoriev I.V."/>
            <person name="Lindberg D.R."/>
            <person name="Seaver E.C."/>
            <person name="Weisblat D.A."/>
            <person name="Putnam N.H."/>
            <person name="Rokhsar D.S."/>
        </authorList>
    </citation>
    <scope>NUCLEOTIDE SEQUENCE [LARGE SCALE GENOMIC DNA]</scope>
</reference>
<dbReference type="Proteomes" id="UP000030746">
    <property type="component" value="Unassembled WGS sequence"/>
</dbReference>
<evidence type="ECO:0000259" key="1">
    <source>
        <dbReference type="Pfam" id="PF23486"/>
    </source>
</evidence>
<name>V4C415_LOTGI</name>
<sequence length="199" mass="22279">QSKVEVYARFIIQSASRTDYFHNRKAYLRVTDLVRERLRISDTKVATLNGTVIQGHHQGRTEIQVLAPSGRILGVKELRVGKNKVTIERLLVRVISGVSMEISKEPNLLGSLTAVAHLQDKLITKHQEGILDISVQFSDGTSFPLEYMSDLDYDLSITSLNDHVIDIPVNSTNHKYSIIAVDEGRGELVRVILKMADPC</sequence>
<dbReference type="EMBL" id="KB201498">
    <property type="protein sequence ID" value="ESO96299.1"/>
    <property type="molecule type" value="Genomic_DNA"/>
</dbReference>
<dbReference type="Pfam" id="PF23487">
    <property type="entry name" value="Ig_TMEM132_6th"/>
    <property type="match status" value="1"/>
</dbReference>
<dbReference type="PANTHER" id="PTHR13388:SF11">
    <property type="entry name" value="DETONATOR, ISOFORM E"/>
    <property type="match status" value="1"/>
</dbReference>
<dbReference type="InterPro" id="IPR055423">
    <property type="entry name" value="Ig_TMEM132_5th"/>
</dbReference>
<organism evidence="3 4">
    <name type="scientific">Lottia gigantea</name>
    <name type="common">Giant owl limpet</name>
    <dbReference type="NCBI Taxonomy" id="225164"/>
    <lineage>
        <taxon>Eukaryota</taxon>
        <taxon>Metazoa</taxon>
        <taxon>Spiralia</taxon>
        <taxon>Lophotrochozoa</taxon>
        <taxon>Mollusca</taxon>
        <taxon>Gastropoda</taxon>
        <taxon>Patellogastropoda</taxon>
        <taxon>Lottioidea</taxon>
        <taxon>Lottiidae</taxon>
        <taxon>Lottia</taxon>
    </lineage>
</organism>
<dbReference type="Pfam" id="PF23486">
    <property type="entry name" value="Ig_TMEM132_5th"/>
    <property type="match status" value="1"/>
</dbReference>
<dbReference type="CTD" id="20253084"/>
<keyword evidence="4" id="KW-1185">Reference proteome</keyword>
<feature type="non-terminal residue" evidence="3">
    <location>
        <position position="1"/>
    </location>
</feature>
<feature type="non-terminal residue" evidence="3">
    <location>
        <position position="199"/>
    </location>
</feature>
<dbReference type="InterPro" id="IPR026307">
    <property type="entry name" value="TMEM132"/>
</dbReference>
<dbReference type="KEGG" id="lgi:LOTGIDRAFT_96144"/>
<feature type="domain" description="Transmembrane protein TMEM132 fifth" evidence="1">
    <location>
        <begin position="1"/>
        <end position="85"/>
    </location>
</feature>
<evidence type="ECO:0000313" key="4">
    <source>
        <dbReference type="Proteomes" id="UP000030746"/>
    </source>
</evidence>